<dbReference type="InterPro" id="IPR001173">
    <property type="entry name" value="Glyco_trans_2-like"/>
</dbReference>
<dbReference type="Proteomes" id="UP001580407">
    <property type="component" value="Unassembled WGS sequence"/>
</dbReference>
<dbReference type="GO" id="GO:0016757">
    <property type="term" value="F:glycosyltransferase activity"/>
    <property type="evidence" value="ECO:0007669"/>
    <property type="project" value="UniProtKB-KW"/>
</dbReference>
<dbReference type="Gene3D" id="1.25.40.10">
    <property type="entry name" value="Tetratricopeptide repeat domain"/>
    <property type="match status" value="1"/>
</dbReference>
<dbReference type="EC" id="2.4.-.-" evidence="2"/>
<dbReference type="SUPFAM" id="SSF48452">
    <property type="entry name" value="TPR-like"/>
    <property type="match status" value="1"/>
</dbReference>
<keyword evidence="2" id="KW-0328">Glycosyltransferase</keyword>
<comment type="caution">
    <text evidence="2">The sequence shown here is derived from an EMBL/GenBank/DDBJ whole genome shotgun (WGS) entry which is preliminary data.</text>
</comment>
<evidence type="ECO:0000259" key="1">
    <source>
        <dbReference type="Pfam" id="PF00535"/>
    </source>
</evidence>
<sequence length="363" mass="41863">MSKYKVSACLIVKNEEKYIEQAVSSAKKMVDEVIVVDHNSTDLTVTLAQKAGGVVYSRIWGDHFAEARNDSIRKASNPFILIMDADEMLDTDEHSLQFACQSLRGIKGSAARVQINNITEQGTVSSWITRLFPNEPGYQFHGRIHEQLLYNGKPCVSLNSSIELNHFGYSAADVHLKDKIKRNVKILFSELNNRPNDPYVLFQLGRTYEQAKDWSMAYKFYIQAHELINTPYPPYYSTLLHHISKVLMKLEVWDKFLDFIHFALEKYPDYTDLYYMYGSGIIEAKNIQWFPNIPRIFNACLQLGEPDPRKYETTRGVGSYKAHYNLGLYYELTASRELAVYHYEQSGEYGFTPAKLRLEALIK</sequence>
<evidence type="ECO:0000313" key="3">
    <source>
        <dbReference type="Proteomes" id="UP001580407"/>
    </source>
</evidence>
<feature type="domain" description="Glycosyltransferase 2-like" evidence="1">
    <location>
        <begin position="7"/>
        <end position="92"/>
    </location>
</feature>
<dbReference type="CDD" id="cd02511">
    <property type="entry name" value="Beta4Glucosyltransferase"/>
    <property type="match status" value="1"/>
</dbReference>
<dbReference type="EMBL" id="JBHILM010000015">
    <property type="protein sequence ID" value="MFB5682179.1"/>
    <property type="molecule type" value="Genomic_DNA"/>
</dbReference>
<keyword evidence="3" id="KW-1185">Reference proteome</keyword>
<dbReference type="RefSeq" id="WP_375525936.1">
    <property type="nucleotide sequence ID" value="NZ_JBHILM010000015.1"/>
</dbReference>
<dbReference type="SUPFAM" id="SSF53448">
    <property type="entry name" value="Nucleotide-diphospho-sugar transferases"/>
    <property type="match status" value="1"/>
</dbReference>
<dbReference type="InterPro" id="IPR011990">
    <property type="entry name" value="TPR-like_helical_dom_sf"/>
</dbReference>
<reference evidence="2 3" key="1">
    <citation type="submission" date="2024-09" db="EMBL/GenBank/DDBJ databases">
        <authorList>
            <person name="Ruan L."/>
        </authorList>
    </citation>
    <scope>NUCLEOTIDE SEQUENCE [LARGE SCALE GENOMIC DNA]</scope>
    <source>
        <strain evidence="2 3">D33</strain>
    </source>
</reference>
<dbReference type="PANTHER" id="PTHR43630">
    <property type="entry name" value="POLY-BETA-1,6-N-ACETYL-D-GLUCOSAMINE SYNTHASE"/>
    <property type="match status" value="1"/>
</dbReference>
<organism evidence="2 3">
    <name type="scientific">Paenibacillus terreus</name>
    <dbReference type="NCBI Taxonomy" id="1387834"/>
    <lineage>
        <taxon>Bacteria</taxon>
        <taxon>Bacillati</taxon>
        <taxon>Bacillota</taxon>
        <taxon>Bacilli</taxon>
        <taxon>Bacillales</taxon>
        <taxon>Paenibacillaceae</taxon>
        <taxon>Paenibacillus</taxon>
    </lineage>
</organism>
<protein>
    <submittedName>
        <fullName evidence="2">Glycosyltransferase</fullName>
        <ecNumber evidence="2">2.4.-.-</ecNumber>
    </submittedName>
</protein>
<dbReference type="InterPro" id="IPR029044">
    <property type="entry name" value="Nucleotide-diphossugar_trans"/>
</dbReference>
<dbReference type="PANTHER" id="PTHR43630:SF2">
    <property type="entry name" value="GLYCOSYLTRANSFERASE"/>
    <property type="match status" value="1"/>
</dbReference>
<name>A0ABV5BBF4_9BACL</name>
<evidence type="ECO:0000313" key="2">
    <source>
        <dbReference type="EMBL" id="MFB5682179.1"/>
    </source>
</evidence>
<accession>A0ABV5BBF4</accession>
<proteinExistence type="predicted"/>
<gene>
    <name evidence="2" type="ORF">ACE3NQ_14740</name>
</gene>
<dbReference type="Pfam" id="PF00535">
    <property type="entry name" value="Glycos_transf_2"/>
    <property type="match status" value="1"/>
</dbReference>
<keyword evidence="2" id="KW-0808">Transferase</keyword>
<dbReference type="Gene3D" id="3.90.550.10">
    <property type="entry name" value="Spore Coat Polysaccharide Biosynthesis Protein SpsA, Chain A"/>
    <property type="match status" value="1"/>
</dbReference>